<protein>
    <submittedName>
        <fullName evidence="1">Uncharacterized protein</fullName>
    </submittedName>
</protein>
<name>A0A8H3J2H7_9LECA</name>
<evidence type="ECO:0000313" key="1">
    <source>
        <dbReference type="EMBL" id="CAF9939507.1"/>
    </source>
</evidence>
<organism evidence="1 2">
    <name type="scientific">Heterodermia speciosa</name>
    <dbReference type="NCBI Taxonomy" id="116794"/>
    <lineage>
        <taxon>Eukaryota</taxon>
        <taxon>Fungi</taxon>
        <taxon>Dikarya</taxon>
        <taxon>Ascomycota</taxon>
        <taxon>Pezizomycotina</taxon>
        <taxon>Lecanoromycetes</taxon>
        <taxon>OSLEUM clade</taxon>
        <taxon>Lecanoromycetidae</taxon>
        <taxon>Caliciales</taxon>
        <taxon>Physciaceae</taxon>
        <taxon>Heterodermia</taxon>
    </lineage>
</organism>
<reference evidence="1" key="1">
    <citation type="submission" date="2021-03" db="EMBL/GenBank/DDBJ databases">
        <authorList>
            <person name="Tagirdzhanova G."/>
        </authorList>
    </citation>
    <scope>NUCLEOTIDE SEQUENCE</scope>
</reference>
<dbReference type="Proteomes" id="UP000664521">
    <property type="component" value="Unassembled WGS sequence"/>
</dbReference>
<comment type="caution">
    <text evidence="1">The sequence shown here is derived from an EMBL/GenBank/DDBJ whole genome shotgun (WGS) entry which is preliminary data.</text>
</comment>
<dbReference type="OrthoDB" id="5415191at2759"/>
<sequence>MTVPDERFQVTAVYWGPKLRSTGVLFSANDAMANLALGEFHGDLRETIFDYDEQPGVAIAVLPVDWHQGAAMDRRFAVWGLYLAIFHMTQRSKYTCNTFHLFWDGTEVGTLGFVRGVLRQSTLTAESASSQGLLSLSNGTATEATTLSLPFRESVNGTATAPLGEVVFGLNVELKGQMMPINNVFIVVLGALSDIAAVSNKDGRVSTYSYRQAPVLAFVSFATLGYDPLGPPPFMTYRHVVEALAHLPVVMYDRRVFSEADMLLRLDDKEVGMGLLRELRPRGGEGGGGGVAVS</sequence>
<dbReference type="EMBL" id="CAJPDS010000132">
    <property type="protein sequence ID" value="CAF9939507.1"/>
    <property type="molecule type" value="Genomic_DNA"/>
</dbReference>
<proteinExistence type="predicted"/>
<accession>A0A8H3J2H7</accession>
<dbReference type="AlphaFoldDB" id="A0A8H3J2H7"/>
<keyword evidence="2" id="KW-1185">Reference proteome</keyword>
<evidence type="ECO:0000313" key="2">
    <source>
        <dbReference type="Proteomes" id="UP000664521"/>
    </source>
</evidence>
<gene>
    <name evidence="1" type="ORF">HETSPECPRED_001801</name>
</gene>